<keyword evidence="8" id="KW-0413">Isomerase</keyword>
<dbReference type="PANTHER" id="PTHR13887">
    <property type="entry name" value="GLUTATHIONE S-TRANSFERASE KAPPA"/>
    <property type="match status" value="1"/>
</dbReference>
<proteinExistence type="inferred from homology"/>
<comment type="similarity">
    <text evidence="1">Belongs to the thioredoxin family. DsbA subfamily.</text>
</comment>
<gene>
    <name evidence="8" type="ORF">SAMN04244579_04561</name>
</gene>
<dbReference type="InterPro" id="IPR012336">
    <property type="entry name" value="Thioredoxin-like_fold"/>
</dbReference>
<evidence type="ECO:0000256" key="6">
    <source>
        <dbReference type="SAM" id="MobiDB-lite"/>
    </source>
</evidence>
<sequence>MVIANNPKLRCYAKITVLTVLTVLVAAATLELADYRAQSQIDEALAERLPDAIKQVQAQQEEAALKAERESVLASWAAAPAQVPEGRHIYGSLSAQFTLVEFSDLECPYCKRFHDTPKTLVDQSGGKLNWEWWHYPLAFHSPGAMLGAQAAECVAELAGNQAFWAFTGEWFEHSQMNGGGVEDAEQLAQLVGAPADGFKQCLASEKYKAKIEQQLAKGTELGVTGTPATFVVDNMTGNRVLVRGTQTPQVLLEAMKQAIGMRDAPPSQGNPPAPAEASSTVPEAQAKRQ</sequence>
<evidence type="ECO:0000313" key="9">
    <source>
        <dbReference type="Proteomes" id="UP000199005"/>
    </source>
</evidence>
<organism evidence="8 9">
    <name type="scientific">Azotobacter beijerinckii</name>
    <dbReference type="NCBI Taxonomy" id="170623"/>
    <lineage>
        <taxon>Bacteria</taxon>
        <taxon>Pseudomonadati</taxon>
        <taxon>Pseudomonadota</taxon>
        <taxon>Gammaproteobacteria</taxon>
        <taxon>Pseudomonadales</taxon>
        <taxon>Pseudomonadaceae</taxon>
        <taxon>Azotobacter</taxon>
    </lineage>
</organism>
<dbReference type="InterPro" id="IPR013766">
    <property type="entry name" value="Thioredoxin_domain"/>
</dbReference>
<evidence type="ECO:0000256" key="4">
    <source>
        <dbReference type="ARBA" id="ARBA00023157"/>
    </source>
</evidence>
<keyword evidence="5" id="KW-0676">Redox-active center</keyword>
<evidence type="ECO:0000259" key="7">
    <source>
        <dbReference type="PROSITE" id="PS51352"/>
    </source>
</evidence>
<dbReference type="Proteomes" id="UP000199005">
    <property type="component" value="Unassembled WGS sequence"/>
</dbReference>
<evidence type="ECO:0000313" key="8">
    <source>
        <dbReference type="EMBL" id="SEJ48468.1"/>
    </source>
</evidence>
<evidence type="ECO:0000256" key="3">
    <source>
        <dbReference type="ARBA" id="ARBA00023002"/>
    </source>
</evidence>
<dbReference type="Gene3D" id="3.40.30.10">
    <property type="entry name" value="Glutaredoxin"/>
    <property type="match status" value="1"/>
</dbReference>
<accession>A0A1H6Z4X0</accession>
<evidence type="ECO:0000256" key="2">
    <source>
        <dbReference type="ARBA" id="ARBA00022729"/>
    </source>
</evidence>
<dbReference type="PANTHER" id="PTHR13887:SF14">
    <property type="entry name" value="DISULFIDE BOND FORMATION PROTEIN D"/>
    <property type="match status" value="1"/>
</dbReference>
<name>A0A1H6Z4X0_9GAMM</name>
<dbReference type="InterPro" id="IPR036249">
    <property type="entry name" value="Thioredoxin-like_sf"/>
</dbReference>
<dbReference type="AlphaFoldDB" id="A0A1H6Z4X0"/>
<dbReference type="GO" id="GO:0016853">
    <property type="term" value="F:isomerase activity"/>
    <property type="evidence" value="ECO:0007669"/>
    <property type="project" value="UniProtKB-KW"/>
</dbReference>
<protein>
    <submittedName>
        <fullName evidence="8">Protein-disulfide isomerase</fullName>
    </submittedName>
</protein>
<keyword evidence="2" id="KW-0732">Signal</keyword>
<dbReference type="GO" id="GO:0016491">
    <property type="term" value="F:oxidoreductase activity"/>
    <property type="evidence" value="ECO:0007669"/>
    <property type="project" value="UniProtKB-KW"/>
</dbReference>
<dbReference type="RefSeq" id="WP_090903044.1">
    <property type="nucleotide sequence ID" value="NZ_FNYO01000127.1"/>
</dbReference>
<reference evidence="8 9" key="1">
    <citation type="submission" date="2016-10" db="EMBL/GenBank/DDBJ databases">
        <authorList>
            <person name="de Groot N.N."/>
        </authorList>
    </citation>
    <scope>NUCLEOTIDE SEQUENCE [LARGE SCALE GENOMIC DNA]</scope>
    <source>
        <strain evidence="8 9">DSM 1041</strain>
    </source>
</reference>
<dbReference type="STRING" id="170623.SAMN04244579_04561"/>
<dbReference type="SUPFAM" id="SSF52833">
    <property type="entry name" value="Thioredoxin-like"/>
    <property type="match status" value="1"/>
</dbReference>
<dbReference type="EMBL" id="FNYO01000127">
    <property type="protein sequence ID" value="SEJ48468.1"/>
    <property type="molecule type" value="Genomic_DNA"/>
</dbReference>
<dbReference type="PROSITE" id="PS51352">
    <property type="entry name" value="THIOREDOXIN_2"/>
    <property type="match status" value="1"/>
</dbReference>
<feature type="region of interest" description="Disordered" evidence="6">
    <location>
        <begin position="261"/>
        <end position="289"/>
    </location>
</feature>
<feature type="domain" description="Thioredoxin" evidence="7">
    <location>
        <begin position="54"/>
        <end position="260"/>
    </location>
</feature>
<evidence type="ECO:0000256" key="1">
    <source>
        <dbReference type="ARBA" id="ARBA00005791"/>
    </source>
</evidence>
<keyword evidence="4" id="KW-1015">Disulfide bond</keyword>
<dbReference type="CDD" id="cd02972">
    <property type="entry name" value="DsbA_family"/>
    <property type="match status" value="1"/>
</dbReference>
<keyword evidence="3" id="KW-0560">Oxidoreductase</keyword>
<evidence type="ECO:0000256" key="5">
    <source>
        <dbReference type="ARBA" id="ARBA00023284"/>
    </source>
</evidence>
<dbReference type="Pfam" id="PF13462">
    <property type="entry name" value="Thioredoxin_4"/>
    <property type="match status" value="1"/>
</dbReference>